<evidence type="ECO:0000256" key="2">
    <source>
        <dbReference type="SAM" id="MobiDB-lite"/>
    </source>
</evidence>
<gene>
    <name evidence="5" type="ORF">F3Y22_tig00111392pilonHSYRG00018</name>
</gene>
<dbReference type="Pfam" id="PF00168">
    <property type="entry name" value="C2"/>
    <property type="match status" value="1"/>
</dbReference>
<dbReference type="PANTHER" id="PTHR48449:SF1">
    <property type="entry name" value="DUF1985 DOMAIN-CONTAINING PROTEIN"/>
    <property type="match status" value="1"/>
</dbReference>
<dbReference type="CDD" id="cd04051">
    <property type="entry name" value="C2_SRC2_like"/>
    <property type="match status" value="1"/>
</dbReference>
<feature type="domain" description="DUF1985" evidence="4">
    <location>
        <begin position="360"/>
        <end position="494"/>
    </location>
</feature>
<name>A0A6A2YL49_HIBSY</name>
<accession>A0A6A2YL49</accession>
<keyword evidence="1" id="KW-0175">Coiled coil</keyword>
<feature type="compositionally biased region" description="Basic and acidic residues" evidence="2">
    <location>
        <begin position="619"/>
        <end position="635"/>
    </location>
</feature>
<feature type="compositionally biased region" description="Basic and acidic residues" evidence="2">
    <location>
        <begin position="186"/>
        <end position="202"/>
    </location>
</feature>
<protein>
    <submittedName>
        <fullName evidence="5">Auxin-responsive protein IAA13-like</fullName>
    </submittedName>
</protein>
<organism evidence="5 6">
    <name type="scientific">Hibiscus syriacus</name>
    <name type="common">Rose of Sharon</name>
    <dbReference type="NCBI Taxonomy" id="106335"/>
    <lineage>
        <taxon>Eukaryota</taxon>
        <taxon>Viridiplantae</taxon>
        <taxon>Streptophyta</taxon>
        <taxon>Embryophyta</taxon>
        <taxon>Tracheophyta</taxon>
        <taxon>Spermatophyta</taxon>
        <taxon>Magnoliopsida</taxon>
        <taxon>eudicotyledons</taxon>
        <taxon>Gunneridae</taxon>
        <taxon>Pentapetalae</taxon>
        <taxon>rosids</taxon>
        <taxon>malvids</taxon>
        <taxon>Malvales</taxon>
        <taxon>Malvaceae</taxon>
        <taxon>Malvoideae</taxon>
        <taxon>Hibiscus</taxon>
    </lineage>
</organism>
<feature type="region of interest" description="Disordered" evidence="2">
    <location>
        <begin position="183"/>
        <end position="240"/>
    </location>
</feature>
<evidence type="ECO:0000313" key="6">
    <source>
        <dbReference type="Proteomes" id="UP000436088"/>
    </source>
</evidence>
<reference evidence="5" key="1">
    <citation type="submission" date="2019-09" db="EMBL/GenBank/DDBJ databases">
        <title>Draft genome information of white flower Hibiscus syriacus.</title>
        <authorList>
            <person name="Kim Y.-M."/>
        </authorList>
    </citation>
    <scope>NUCLEOTIDE SEQUENCE [LARGE SCALE GENOMIC DNA]</scope>
    <source>
        <strain evidence="5">YM2019G1</strain>
    </source>
</reference>
<feature type="coiled-coil region" evidence="1">
    <location>
        <begin position="654"/>
        <end position="709"/>
    </location>
</feature>
<feature type="region of interest" description="Disordered" evidence="2">
    <location>
        <begin position="603"/>
        <end position="654"/>
    </location>
</feature>
<proteinExistence type="predicted"/>
<feature type="domain" description="C2" evidence="3">
    <location>
        <begin position="9"/>
        <end position="66"/>
    </location>
</feature>
<dbReference type="Proteomes" id="UP000436088">
    <property type="component" value="Unassembled WGS sequence"/>
</dbReference>
<dbReference type="PANTHER" id="PTHR48449">
    <property type="entry name" value="DUF1985 DOMAIN-CONTAINING PROTEIN"/>
    <property type="match status" value="1"/>
</dbReference>
<evidence type="ECO:0000259" key="3">
    <source>
        <dbReference type="Pfam" id="PF00168"/>
    </source>
</evidence>
<dbReference type="EMBL" id="VEPZ02001327">
    <property type="protein sequence ID" value="KAE8679937.1"/>
    <property type="molecule type" value="Genomic_DNA"/>
</dbReference>
<dbReference type="InterPro" id="IPR035892">
    <property type="entry name" value="C2_domain_sf"/>
</dbReference>
<sequence>MDVSTPFRLLELNLISAQDLEPIVRRRMKTYAVAWVNPKRKLTTRIDTEGHTNPTSNDKFIFRVDDEFLSSDTHQCREFELGMRFVALQVRRPSGRPQGILNIGLTLLDGSRRSMPLYMQMGSSAAGYQYFMGEDEPIQRSSIFNTGEGSDGSDRNEYKIKSRGSSMGSKVRFGFGSVAIGSCGRRRQDQEPKQNGRRREFVGRSWSLDESMEGIVSKPESAAGGGGGASTGKKEKFAPSPFRGLISISHSLRRHPSPSPTKSVPISDDISLHLRRNHSRSEIENQPNQPPRNFYSAQLTLRNKVSLAKTIGLKLSPAQRKIFEDTCFGPWLKVQHPGGDAMLIHLFLQTIISDLPETIQRHDEEIWYDFPPAYTCFGREEFCLITGLRFGHDDVDRYTRHITRLSWFSQVFPELSTEKPNLHVEYLTRLLNKKYGFTRMDDVDVVRVCLLILLQAGFLGREARQPIPNDIIKLVEDLNAWNLFPWGSYLWKATWNKLSSAFDDRKSLRGDGSKYTLSGFIWAFKIWIFEAFPAMQTYALKTSNDIPRAISWKRKRSLQQWEDLLPYTTINNEANTPLQRLTPTEADLATDWWQVNKRFFDGTDDEQPPLRQPSPHPEPSPDRPEYTPPQRERPTKMPRRLSLYPPPLPPRDELGELRNEVNALREEVGTLRDDNGACRVKVPTLRGEVAALREIVESLQNEVHTLRNERPAMVDALRRVFLASRSSRIRRRARAITACTCHYVSIHPNKSPPTVQEATVIVEEVPPNILDPDSHGVIYRIIEKPPHVSDMMDDCWLSYKLPASTIPVDEVERKQLPETILDNTLWAKTTVDFYLHERSQGCYADIYKLNDDMHLLIEWSWWGVLLGVEDNGYFDGGCLSLFWNVLIGFSSSFSSYS</sequence>
<dbReference type="InterPro" id="IPR015410">
    <property type="entry name" value="DUF1985"/>
</dbReference>
<keyword evidence="6" id="KW-1185">Reference proteome</keyword>
<dbReference type="InterPro" id="IPR044750">
    <property type="entry name" value="C2_SRC2/BAP"/>
</dbReference>
<evidence type="ECO:0000256" key="1">
    <source>
        <dbReference type="SAM" id="Coils"/>
    </source>
</evidence>
<evidence type="ECO:0000313" key="5">
    <source>
        <dbReference type="EMBL" id="KAE8679937.1"/>
    </source>
</evidence>
<comment type="caution">
    <text evidence="5">The sequence shown here is derived from an EMBL/GenBank/DDBJ whole genome shotgun (WGS) entry which is preliminary data.</text>
</comment>
<dbReference type="SUPFAM" id="SSF49562">
    <property type="entry name" value="C2 domain (Calcium/lipid-binding domain, CaLB)"/>
    <property type="match status" value="1"/>
</dbReference>
<dbReference type="InterPro" id="IPR000008">
    <property type="entry name" value="C2_dom"/>
</dbReference>
<evidence type="ECO:0000259" key="4">
    <source>
        <dbReference type="Pfam" id="PF09331"/>
    </source>
</evidence>
<feature type="region of interest" description="Disordered" evidence="2">
    <location>
        <begin position="144"/>
        <end position="167"/>
    </location>
</feature>
<dbReference type="GO" id="GO:0006952">
    <property type="term" value="P:defense response"/>
    <property type="evidence" value="ECO:0007669"/>
    <property type="project" value="InterPro"/>
</dbReference>
<dbReference type="Pfam" id="PF09331">
    <property type="entry name" value="DUF1985"/>
    <property type="match status" value="1"/>
</dbReference>
<dbReference type="AlphaFoldDB" id="A0A6A2YL49"/>